<proteinExistence type="predicted"/>
<gene>
    <name evidence="1" type="ORF">EH244_30065</name>
</gene>
<dbReference type="EMBL" id="RQXU01000035">
    <property type="protein sequence ID" value="RRH80832.1"/>
    <property type="molecule type" value="Genomic_DNA"/>
</dbReference>
<organism evidence="1 2">
    <name type="scientific">Variovorax beijingensis</name>
    <dbReference type="NCBI Taxonomy" id="2496117"/>
    <lineage>
        <taxon>Bacteria</taxon>
        <taxon>Pseudomonadati</taxon>
        <taxon>Pseudomonadota</taxon>
        <taxon>Betaproteobacteria</taxon>
        <taxon>Burkholderiales</taxon>
        <taxon>Comamonadaceae</taxon>
        <taxon>Variovorax</taxon>
    </lineage>
</organism>
<accession>A0A3P3E583</accession>
<sequence>MKAEFTVFEDADGYWFVPRSEENAAIADPSSYRVCVHSTKIAACRVALLQAIDTGATELHLHGCGSTTSIKREATSSGVKPFIYWPSITTRIAPFVRAKKA</sequence>
<evidence type="ECO:0000313" key="2">
    <source>
        <dbReference type="Proteomes" id="UP000271590"/>
    </source>
</evidence>
<dbReference type="Proteomes" id="UP000271590">
    <property type="component" value="Unassembled WGS sequence"/>
</dbReference>
<name>A0A3P3E583_9BURK</name>
<comment type="caution">
    <text evidence="1">The sequence shown here is derived from an EMBL/GenBank/DDBJ whole genome shotgun (WGS) entry which is preliminary data.</text>
</comment>
<evidence type="ECO:0000313" key="1">
    <source>
        <dbReference type="EMBL" id="RRH80832.1"/>
    </source>
</evidence>
<dbReference type="AlphaFoldDB" id="A0A3P3E583"/>
<protein>
    <submittedName>
        <fullName evidence="1">Uncharacterized protein</fullName>
    </submittedName>
</protein>
<dbReference type="RefSeq" id="WP_124961946.1">
    <property type="nucleotide sequence ID" value="NZ_RQXU01000035.1"/>
</dbReference>
<reference evidence="1 2" key="1">
    <citation type="submission" date="2018-11" db="EMBL/GenBank/DDBJ databases">
        <title>The genome of Variovorax sp T529.</title>
        <authorList>
            <person name="Gao J."/>
        </authorList>
    </citation>
    <scope>NUCLEOTIDE SEQUENCE [LARGE SCALE GENOMIC DNA]</scope>
    <source>
        <strain evidence="1 2">T529</strain>
    </source>
</reference>